<dbReference type="AlphaFoldDB" id="A0A9D1CJB7"/>
<feature type="non-terminal residue" evidence="2">
    <location>
        <position position="366"/>
    </location>
</feature>
<name>A0A9D1CJB7_9FIRM</name>
<comment type="caution">
    <text evidence="2">The sequence shown here is derived from an EMBL/GenBank/DDBJ whole genome shotgun (WGS) entry which is preliminary data.</text>
</comment>
<proteinExistence type="predicted"/>
<dbReference type="Pfam" id="PF01547">
    <property type="entry name" value="SBP_bac_1"/>
    <property type="match status" value="1"/>
</dbReference>
<dbReference type="PANTHER" id="PTHR43649:SF12">
    <property type="entry name" value="DIACETYLCHITOBIOSE BINDING PROTEIN DASA"/>
    <property type="match status" value="1"/>
</dbReference>
<protein>
    <submittedName>
        <fullName evidence="2">Extracellular solute-binding protein</fullName>
    </submittedName>
</protein>
<dbReference type="InterPro" id="IPR006059">
    <property type="entry name" value="SBP"/>
</dbReference>
<dbReference type="EMBL" id="DVFI01000095">
    <property type="protein sequence ID" value="HIQ63228.1"/>
    <property type="molecule type" value="Genomic_DNA"/>
</dbReference>
<dbReference type="Gene3D" id="3.40.190.10">
    <property type="entry name" value="Periplasmic binding protein-like II"/>
    <property type="match status" value="2"/>
</dbReference>
<dbReference type="Proteomes" id="UP000886819">
    <property type="component" value="Unassembled WGS sequence"/>
</dbReference>
<accession>A0A9D1CJB7</accession>
<dbReference type="InterPro" id="IPR050490">
    <property type="entry name" value="Bact_solute-bd_prot1"/>
</dbReference>
<keyword evidence="1" id="KW-0732">Signal</keyword>
<dbReference type="SUPFAM" id="SSF53850">
    <property type="entry name" value="Periplasmic binding protein-like II"/>
    <property type="match status" value="1"/>
</dbReference>
<organism evidence="2 3">
    <name type="scientific">Candidatus Avichristensenella intestinipullorum</name>
    <dbReference type="NCBI Taxonomy" id="2840693"/>
    <lineage>
        <taxon>Bacteria</taxon>
        <taxon>Bacillati</taxon>
        <taxon>Bacillota</taxon>
        <taxon>Clostridia</taxon>
        <taxon>Candidatus Avichristensenella</taxon>
    </lineage>
</organism>
<reference evidence="2" key="1">
    <citation type="submission" date="2020-10" db="EMBL/GenBank/DDBJ databases">
        <authorList>
            <person name="Gilroy R."/>
        </authorList>
    </citation>
    <scope>NUCLEOTIDE SEQUENCE</scope>
    <source>
        <strain evidence="2">ChiHile30-977</strain>
    </source>
</reference>
<reference evidence="2" key="2">
    <citation type="journal article" date="2021" name="PeerJ">
        <title>Extensive microbial diversity within the chicken gut microbiome revealed by metagenomics and culture.</title>
        <authorList>
            <person name="Gilroy R."/>
            <person name="Ravi A."/>
            <person name="Getino M."/>
            <person name="Pursley I."/>
            <person name="Horton D.L."/>
            <person name="Alikhan N.F."/>
            <person name="Baker D."/>
            <person name="Gharbi K."/>
            <person name="Hall N."/>
            <person name="Watson M."/>
            <person name="Adriaenssens E.M."/>
            <person name="Foster-Nyarko E."/>
            <person name="Jarju S."/>
            <person name="Secka A."/>
            <person name="Antonio M."/>
            <person name="Oren A."/>
            <person name="Chaudhuri R.R."/>
            <person name="La Ragione R."/>
            <person name="Hildebrand F."/>
            <person name="Pallen M.J."/>
        </authorList>
    </citation>
    <scope>NUCLEOTIDE SEQUENCE</scope>
    <source>
        <strain evidence="2">ChiHile30-977</strain>
    </source>
</reference>
<evidence type="ECO:0000256" key="1">
    <source>
        <dbReference type="SAM" id="SignalP"/>
    </source>
</evidence>
<gene>
    <name evidence="2" type="ORF">IAA66_06520</name>
</gene>
<feature type="chain" id="PRO_5038406070" evidence="1">
    <location>
        <begin position="24"/>
        <end position="366"/>
    </location>
</feature>
<dbReference type="PANTHER" id="PTHR43649">
    <property type="entry name" value="ARABINOSE-BINDING PROTEIN-RELATED"/>
    <property type="match status" value="1"/>
</dbReference>
<evidence type="ECO:0000313" key="3">
    <source>
        <dbReference type="Proteomes" id="UP000886819"/>
    </source>
</evidence>
<feature type="signal peptide" evidence="1">
    <location>
        <begin position="1"/>
        <end position="23"/>
    </location>
</feature>
<evidence type="ECO:0000313" key="2">
    <source>
        <dbReference type="EMBL" id="HIQ63228.1"/>
    </source>
</evidence>
<sequence length="366" mass="41271">MKKFLSLLTALLLLMGLIPAALAEEPIVITGMILKDAILPDASDNSVLDYIEEQTGIRVEITEIADVEKMGLIFTSQEFPDFFMNTGLSDDQLILAAEDGAIIPLDDLIEQYAPTWKAFLESDPVANTLMRFPDGKLYALPTIDYSGVERNLRDQWCINEAWLKELNLAYPTTIDEYTEVLRAIKAAAGTGTIPENVIPYFFRMDQWVNGQYDLYACFGVYVSDENMMTVEDGQVVYQGVNEKLKPALQYLRDLYAEGLITPDCFTADSNTYRSITTSTEPMVGAFHAFHNTVPDKFTALAPLSSEYCENPYIRRQLKLQTSKPFMITSACEHPEVVMQLAEWIAATPENTYTVAWGRQGIFWDYN</sequence>